<feature type="chain" id="PRO_5009312457" evidence="1">
    <location>
        <begin position="22"/>
        <end position="182"/>
    </location>
</feature>
<proteinExistence type="predicted"/>
<evidence type="ECO:0000256" key="1">
    <source>
        <dbReference type="SAM" id="SignalP"/>
    </source>
</evidence>
<feature type="signal peptide" evidence="1">
    <location>
        <begin position="1"/>
        <end position="21"/>
    </location>
</feature>
<organism evidence="2 3">
    <name type="scientific">Steinernema glaseri</name>
    <dbReference type="NCBI Taxonomy" id="37863"/>
    <lineage>
        <taxon>Eukaryota</taxon>
        <taxon>Metazoa</taxon>
        <taxon>Ecdysozoa</taxon>
        <taxon>Nematoda</taxon>
        <taxon>Chromadorea</taxon>
        <taxon>Rhabditida</taxon>
        <taxon>Tylenchina</taxon>
        <taxon>Panagrolaimomorpha</taxon>
        <taxon>Strongyloidoidea</taxon>
        <taxon>Steinernematidae</taxon>
        <taxon>Steinernema</taxon>
    </lineage>
</organism>
<accession>A0A1I7YNV7</accession>
<dbReference type="Proteomes" id="UP000095287">
    <property type="component" value="Unplaced"/>
</dbReference>
<sequence>MHPFLFAFLTLLVALPRESAASGVCSKHQACAAEVSTYPMVEEAPLDADEGSGDDFSGAFPLYDEFYSPATPLFDFLSAPKVNSTELCSCSDDSLCNFVDEERVMTLDRSIRLAFCQPVADLFPQRCAGRRGVVRVIGDVHESGETLTSVSDTAIFCSCNAFRLVRAEQWIAGQFAFTYRCA</sequence>
<dbReference type="WBParaSite" id="L893_g18210.t1">
    <property type="protein sequence ID" value="L893_g18210.t1"/>
    <property type="gene ID" value="L893_g18210"/>
</dbReference>
<evidence type="ECO:0000313" key="2">
    <source>
        <dbReference type="Proteomes" id="UP000095287"/>
    </source>
</evidence>
<protein>
    <submittedName>
        <fullName evidence="3">Uncharacterized protein</fullName>
    </submittedName>
</protein>
<reference evidence="3" key="1">
    <citation type="submission" date="2016-11" db="UniProtKB">
        <authorList>
            <consortium name="WormBaseParasite"/>
        </authorList>
    </citation>
    <scope>IDENTIFICATION</scope>
</reference>
<name>A0A1I7YNV7_9BILA</name>
<keyword evidence="2" id="KW-1185">Reference proteome</keyword>
<dbReference type="AlphaFoldDB" id="A0A1I7YNV7"/>
<keyword evidence="1" id="KW-0732">Signal</keyword>
<evidence type="ECO:0000313" key="3">
    <source>
        <dbReference type="WBParaSite" id="L893_g18210.t1"/>
    </source>
</evidence>